<protein>
    <recommendedName>
        <fullName evidence="3">J domain-containing protein</fullName>
    </recommendedName>
</protein>
<feature type="compositionally biased region" description="Low complexity" evidence="1">
    <location>
        <begin position="196"/>
        <end position="209"/>
    </location>
</feature>
<dbReference type="InterPro" id="IPR036869">
    <property type="entry name" value="J_dom_sf"/>
</dbReference>
<dbReference type="EMBL" id="HBIO01005984">
    <property type="protein sequence ID" value="CAE0459482.1"/>
    <property type="molecule type" value="Transcribed_RNA"/>
</dbReference>
<evidence type="ECO:0008006" key="3">
    <source>
        <dbReference type="Google" id="ProtNLM"/>
    </source>
</evidence>
<reference evidence="2" key="1">
    <citation type="submission" date="2021-01" db="EMBL/GenBank/DDBJ databases">
        <authorList>
            <person name="Corre E."/>
            <person name="Pelletier E."/>
            <person name="Niang G."/>
            <person name="Scheremetjew M."/>
            <person name="Finn R."/>
            <person name="Kale V."/>
            <person name="Holt S."/>
            <person name="Cochrane G."/>
            <person name="Meng A."/>
            <person name="Brown T."/>
            <person name="Cohen L."/>
        </authorList>
    </citation>
    <scope>NUCLEOTIDE SEQUENCE</scope>
    <source>
        <strain evidence="2">MM31A-1</strain>
    </source>
</reference>
<organism evidence="2">
    <name type="scientific">Chaetoceros debilis</name>
    <dbReference type="NCBI Taxonomy" id="122233"/>
    <lineage>
        <taxon>Eukaryota</taxon>
        <taxon>Sar</taxon>
        <taxon>Stramenopiles</taxon>
        <taxon>Ochrophyta</taxon>
        <taxon>Bacillariophyta</taxon>
        <taxon>Coscinodiscophyceae</taxon>
        <taxon>Chaetocerotophycidae</taxon>
        <taxon>Chaetocerotales</taxon>
        <taxon>Chaetocerotaceae</taxon>
        <taxon>Chaetoceros</taxon>
    </lineage>
</organism>
<evidence type="ECO:0000256" key="1">
    <source>
        <dbReference type="SAM" id="MobiDB-lite"/>
    </source>
</evidence>
<dbReference type="GO" id="GO:0072318">
    <property type="term" value="P:clathrin coat disassembly"/>
    <property type="evidence" value="ECO:0007669"/>
    <property type="project" value="TreeGrafter"/>
</dbReference>
<dbReference type="GO" id="GO:0072583">
    <property type="term" value="P:clathrin-dependent endocytosis"/>
    <property type="evidence" value="ECO:0007669"/>
    <property type="project" value="TreeGrafter"/>
</dbReference>
<dbReference type="PANTHER" id="PTHR23172:SF19">
    <property type="entry name" value="J DOMAIN-CONTAINING PROTEIN"/>
    <property type="match status" value="1"/>
</dbReference>
<sequence>MNGHGGSKVLVLYNITNAKGESPNSYNAFELPGGANVSLAHAKKHCRALQKINSAGANGYHWRVRVDDKVTKPKAPLNYSWWDIQDENARLPVKEVTFTELSHILSPPRKTMTDDSMAKSVSNVTRSLGKAMNKVAASVNETPSPYDNGPRVSIVMFKLLDISKLYDSGTGPRTGRDPVAQPRTRAAPAPAPAPVQPQRQPQRQATQKTARTHLSSQPAAPSRQATATAGRPAAKEGSLMDFGDTPTTAHTHAHARPIHTPSAPKAAERNNETRAQKLKREYAQKKTTDQRVWDDVDQRWVTVDPKKSSAANKSTASAPPGGDAAASGKPKLKGVSLDNVNLAGKSANVASAVQGRVNEMKTSQQKALKEIREREASKKKSEDEEDEVRRKLEPKIKVWSEEHGKKKQLSALLASLHTILWPGAKWKPVNLGDLLNDKKVKLNFHKASRVVHPDKTMHLESAEERFLAKRIFDALSQAKTIFDESK</sequence>
<accession>A0A7S3V683</accession>
<dbReference type="AlphaFoldDB" id="A0A7S3V683"/>
<proteinExistence type="predicted"/>
<gene>
    <name evidence="2" type="ORF">CDEB00056_LOCUS4323</name>
</gene>
<feature type="compositionally biased region" description="Low complexity" evidence="1">
    <location>
        <begin position="308"/>
        <end position="329"/>
    </location>
</feature>
<dbReference type="Gene3D" id="1.10.287.110">
    <property type="entry name" value="DnaJ domain"/>
    <property type="match status" value="1"/>
</dbReference>
<feature type="region of interest" description="Disordered" evidence="1">
    <location>
        <begin position="304"/>
        <end position="330"/>
    </location>
</feature>
<feature type="region of interest" description="Disordered" evidence="1">
    <location>
        <begin position="166"/>
        <end position="272"/>
    </location>
</feature>
<dbReference type="GO" id="GO:0031982">
    <property type="term" value="C:vesicle"/>
    <property type="evidence" value="ECO:0007669"/>
    <property type="project" value="TreeGrafter"/>
</dbReference>
<name>A0A7S3V683_9STRA</name>
<feature type="region of interest" description="Disordered" evidence="1">
    <location>
        <begin position="358"/>
        <end position="390"/>
    </location>
</feature>
<feature type="compositionally biased region" description="Low complexity" evidence="1">
    <location>
        <begin position="178"/>
        <end position="188"/>
    </location>
</feature>
<dbReference type="GO" id="GO:0030276">
    <property type="term" value="F:clathrin binding"/>
    <property type="evidence" value="ECO:0007669"/>
    <property type="project" value="TreeGrafter"/>
</dbReference>
<evidence type="ECO:0000313" key="2">
    <source>
        <dbReference type="EMBL" id="CAE0459482.1"/>
    </source>
</evidence>
<dbReference type="PANTHER" id="PTHR23172">
    <property type="entry name" value="AUXILIN/CYCLIN G-ASSOCIATED KINASE-RELATED"/>
    <property type="match status" value="1"/>
</dbReference>
<dbReference type="GO" id="GO:0005737">
    <property type="term" value="C:cytoplasm"/>
    <property type="evidence" value="ECO:0007669"/>
    <property type="project" value="TreeGrafter"/>
</dbReference>
<feature type="compositionally biased region" description="Basic and acidic residues" evidence="1">
    <location>
        <begin position="367"/>
        <end position="390"/>
    </location>
</feature>
<feature type="compositionally biased region" description="Polar residues" evidence="1">
    <location>
        <begin position="213"/>
        <end position="227"/>
    </location>
</feature>
<dbReference type="SUPFAM" id="SSF46565">
    <property type="entry name" value="Chaperone J-domain"/>
    <property type="match status" value="1"/>
</dbReference>